<sequence>MEKIYVQVTCCVCGKWRLGDEWVQTQLTPPEGTVLSHGYCPPCAEEAKEKWQKEKEKTDASVETQK</sequence>
<name>A0A2H0RGX7_9BACT</name>
<reference evidence="1 2" key="1">
    <citation type="submission" date="2017-09" db="EMBL/GenBank/DDBJ databases">
        <title>Depth-based differentiation of microbial function through sediment-hosted aquifers and enrichment of novel symbionts in the deep terrestrial subsurface.</title>
        <authorList>
            <person name="Probst A.J."/>
            <person name="Ladd B."/>
            <person name="Jarett J.K."/>
            <person name="Geller-Mcgrath D.E."/>
            <person name="Sieber C.M."/>
            <person name="Emerson J.B."/>
            <person name="Anantharaman K."/>
            <person name="Thomas B.C."/>
            <person name="Malmstrom R."/>
            <person name="Stieglmeier M."/>
            <person name="Klingl A."/>
            <person name="Woyke T."/>
            <person name="Ryan C.M."/>
            <person name="Banfield J.F."/>
        </authorList>
    </citation>
    <scope>NUCLEOTIDE SEQUENCE [LARGE SCALE GENOMIC DNA]</scope>
    <source>
        <strain evidence="1">CG10_big_fil_rev_8_21_14_0_10_49_38</strain>
    </source>
</reference>
<dbReference type="Proteomes" id="UP000230431">
    <property type="component" value="Unassembled WGS sequence"/>
</dbReference>
<proteinExistence type="predicted"/>
<gene>
    <name evidence="1" type="ORF">COV08_03165</name>
</gene>
<protein>
    <submittedName>
        <fullName evidence="1">Uncharacterized protein</fullName>
    </submittedName>
</protein>
<dbReference type="EMBL" id="PCYK01000028">
    <property type="protein sequence ID" value="PIR45799.1"/>
    <property type="molecule type" value="Genomic_DNA"/>
</dbReference>
<evidence type="ECO:0000313" key="1">
    <source>
        <dbReference type="EMBL" id="PIR45799.1"/>
    </source>
</evidence>
<dbReference type="AlphaFoldDB" id="A0A2H0RGX7"/>
<accession>A0A2H0RGX7</accession>
<comment type="caution">
    <text evidence="1">The sequence shown here is derived from an EMBL/GenBank/DDBJ whole genome shotgun (WGS) entry which is preliminary data.</text>
</comment>
<evidence type="ECO:0000313" key="2">
    <source>
        <dbReference type="Proteomes" id="UP000230431"/>
    </source>
</evidence>
<organism evidence="1 2">
    <name type="scientific">Candidatus Vogelbacteria bacterium CG10_big_fil_rev_8_21_14_0_10_49_38</name>
    <dbReference type="NCBI Taxonomy" id="1975043"/>
    <lineage>
        <taxon>Bacteria</taxon>
        <taxon>Candidatus Vogeliibacteriota</taxon>
    </lineage>
</organism>